<dbReference type="RefSeq" id="WP_042304865.1">
    <property type="nucleotide sequence ID" value="NZ_CP026113.1"/>
</dbReference>
<dbReference type="KEGG" id="pter:C2L65_36445"/>
<accession>A0A2I8F0Q4</accession>
<dbReference type="AlphaFoldDB" id="A0A2I8F0Q4"/>
<proteinExistence type="predicted"/>
<name>A0A2I8F0Q4_9BURK</name>
<dbReference type="Proteomes" id="UP000243502">
    <property type="component" value="Chromosome 3"/>
</dbReference>
<gene>
    <name evidence="1" type="ORF">C2L65_36445</name>
</gene>
<evidence type="ECO:0000313" key="1">
    <source>
        <dbReference type="EMBL" id="AUT65071.1"/>
    </source>
</evidence>
<organism evidence="1 2">
    <name type="scientific">Paraburkholderia terrae</name>
    <dbReference type="NCBI Taxonomy" id="311230"/>
    <lineage>
        <taxon>Bacteria</taxon>
        <taxon>Pseudomonadati</taxon>
        <taxon>Pseudomonadota</taxon>
        <taxon>Betaproteobacteria</taxon>
        <taxon>Burkholderiales</taxon>
        <taxon>Burkholderiaceae</taxon>
        <taxon>Paraburkholderia</taxon>
    </lineage>
</organism>
<evidence type="ECO:0000313" key="2">
    <source>
        <dbReference type="Proteomes" id="UP000243502"/>
    </source>
</evidence>
<dbReference type="EMBL" id="CP026113">
    <property type="protein sequence ID" value="AUT65071.1"/>
    <property type="molecule type" value="Genomic_DNA"/>
</dbReference>
<protein>
    <submittedName>
        <fullName evidence="1">Uncharacterized protein</fullName>
    </submittedName>
</protein>
<sequence>MPNASTSEPLEELDEDDFIDRFVDTLRQKTAKAGLPAYYVVPLSDVSSDSDDEDTDCLVVMLPVDKRAIKFKSDYLCGQVRVTPDGIHVGCLLLADGKVPVSELVFYDMELGERDKINVLWVFTDGHYLLAYDYTDDLRDSMAKASHIADAMNDPPKPDHASVFEVFTISTQNL</sequence>
<reference evidence="1 2" key="1">
    <citation type="submission" date="2018-01" db="EMBL/GenBank/DDBJ databases">
        <title>Species boundaries and ecological features among Paraburkholderia terrae DSMZ17804T, P. hospita DSMZ17164T and P. caribensis DSMZ13236T.</title>
        <authorList>
            <person name="Pratama A.A."/>
        </authorList>
    </citation>
    <scope>NUCLEOTIDE SEQUENCE [LARGE SCALE GENOMIC DNA]</scope>
    <source>
        <strain evidence="1 2">DSM 17804</strain>
    </source>
</reference>